<name>A0ABP8DIX7_9ACTN</name>
<proteinExistence type="predicted"/>
<dbReference type="EMBL" id="BAABAT010000026">
    <property type="protein sequence ID" value="GAA4257017.1"/>
    <property type="molecule type" value="Genomic_DNA"/>
</dbReference>
<organism evidence="1 2">
    <name type="scientific">Dactylosporangium darangshiense</name>
    <dbReference type="NCBI Taxonomy" id="579108"/>
    <lineage>
        <taxon>Bacteria</taxon>
        <taxon>Bacillati</taxon>
        <taxon>Actinomycetota</taxon>
        <taxon>Actinomycetes</taxon>
        <taxon>Micromonosporales</taxon>
        <taxon>Micromonosporaceae</taxon>
        <taxon>Dactylosporangium</taxon>
    </lineage>
</organism>
<dbReference type="Proteomes" id="UP001500620">
    <property type="component" value="Unassembled WGS sequence"/>
</dbReference>
<keyword evidence="2" id="KW-1185">Reference proteome</keyword>
<reference evidence="2" key="1">
    <citation type="journal article" date="2019" name="Int. J. Syst. Evol. Microbiol.">
        <title>The Global Catalogue of Microorganisms (GCM) 10K type strain sequencing project: providing services to taxonomists for standard genome sequencing and annotation.</title>
        <authorList>
            <consortium name="The Broad Institute Genomics Platform"/>
            <consortium name="The Broad Institute Genome Sequencing Center for Infectious Disease"/>
            <person name="Wu L."/>
            <person name="Ma J."/>
        </authorList>
    </citation>
    <scope>NUCLEOTIDE SEQUENCE [LARGE SCALE GENOMIC DNA]</scope>
    <source>
        <strain evidence="2">JCM 17441</strain>
    </source>
</reference>
<comment type="caution">
    <text evidence="1">The sequence shown here is derived from an EMBL/GenBank/DDBJ whole genome shotgun (WGS) entry which is preliminary data.</text>
</comment>
<protein>
    <submittedName>
        <fullName evidence="1">Uncharacterized protein</fullName>
    </submittedName>
</protein>
<gene>
    <name evidence="1" type="ORF">GCM10022255_072190</name>
</gene>
<evidence type="ECO:0000313" key="2">
    <source>
        <dbReference type="Proteomes" id="UP001500620"/>
    </source>
</evidence>
<sequence length="294" mass="30833">MTTDLEEQLSAGMREHTAGLALSGDVLGRATRNHRRRAATVRAGYALGVAGLAGVLAAGLTLGGGGGANDPAPKAAPPSVAQAQTPSLRLAAAAAASDDISYRIRLSSGAKGAQPLVYEGAFDPRTDTGYLRSTQEAGVLTELLIDGTRYIGTERIPGHEPEGEHERYGRYAQYPGRYDRLSYDLSEQAVLGSTTADPASLFRALQAANATISQNPDGTLHFRIVQQSATDKIVQDGDVTLDANGRIARIAIAGTWESTAKGRLDKGEFTTTLELSDYGLAVTAQRPADVVPAN</sequence>
<evidence type="ECO:0000313" key="1">
    <source>
        <dbReference type="EMBL" id="GAA4257017.1"/>
    </source>
</evidence>
<dbReference type="RefSeq" id="WP_345133982.1">
    <property type="nucleotide sequence ID" value="NZ_BAABAT010000026.1"/>
</dbReference>
<accession>A0ABP8DIX7</accession>